<proteinExistence type="predicted"/>
<evidence type="ECO:0000313" key="2">
    <source>
        <dbReference type="EMBL" id="MCI73563.1"/>
    </source>
</evidence>
<sequence length="78" mass="7968">VVDDPASKGSKKKSQDETARISIEIPGKGEGVVAEVDGINTLAPPTKKKRLTRSSTGHPLLQGGSAKNTSAGGDEVAQ</sequence>
<comment type="caution">
    <text evidence="2">The sequence shown here is derived from an EMBL/GenBank/DDBJ whole genome shotgun (WGS) entry which is preliminary data.</text>
</comment>
<feature type="non-terminal residue" evidence="2">
    <location>
        <position position="1"/>
    </location>
</feature>
<feature type="region of interest" description="Disordered" evidence="1">
    <location>
        <begin position="41"/>
        <end position="78"/>
    </location>
</feature>
<feature type="region of interest" description="Disordered" evidence="1">
    <location>
        <begin position="1"/>
        <end position="24"/>
    </location>
</feature>
<dbReference type="Proteomes" id="UP000265520">
    <property type="component" value="Unassembled WGS sequence"/>
</dbReference>
<reference evidence="2 3" key="1">
    <citation type="journal article" date="2018" name="Front. Plant Sci.">
        <title>Red Clover (Trifolium pratense) and Zigzag Clover (T. medium) - A Picture of Genomic Similarities and Differences.</title>
        <authorList>
            <person name="Dluhosova J."/>
            <person name="Istvanek J."/>
            <person name="Nedelnik J."/>
            <person name="Repkova J."/>
        </authorList>
    </citation>
    <scope>NUCLEOTIDE SEQUENCE [LARGE SCALE GENOMIC DNA]</scope>
    <source>
        <strain evidence="3">cv. 10/8</strain>
        <tissue evidence="2">Leaf</tissue>
    </source>
</reference>
<evidence type="ECO:0000313" key="3">
    <source>
        <dbReference type="Proteomes" id="UP000265520"/>
    </source>
</evidence>
<dbReference type="AlphaFoldDB" id="A0A392UIV5"/>
<protein>
    <submittedName>
        <fullName evidence="2">Uncharacterized protein</fullName>
    </submittedName>
</protein>
<dbReference type="EMBL" id="LXQA010841166">
    <property type="protein sequence ID" value="MCI73563.1"/>
    <property type="molecule type" value="Genomic_DNA"/>
</dbReference>
<feature type="non-terminal residue" evidence="2">
    <location>
        <position position="78"/>
    </location>
</feature>
<organism evidence="2 3">
    <name type="scientific">Trifolium medium</name>
    <dbReference type="NCBI Taxonomy" id="97028"/>
    <lineage>
        <taxon>Eukaryota</taxon>
        <taxon>Viridiplantae</taxon>
        <taxon>Streptophyta</taxon>
        <taxon>Embryophyta</taxon>
        <taxon>Tracheophyta</taxon>
        <taxon>Spermatophyta</taxon>
        <taxon>Magnoliopsida</taxon>
        <taxon>eudicotyledons</taxon>
        <taxon>Gunneridae</taxon>
        <taxon>Pentapetalae</taxon>
        <taxon>rosids</taxon>
        <taxon>fabids</taxon>
        <taxon>Fabales</taxon>
        <taxon>Fabaceae</taxon>
        <taxon>Papilionoideae</taxon>
        <taxon>50 kb inversion clade</taxon>
        <taxon>NPAAA clade</taxon>
        <taxon>Hologalegina</taxon>
        <taxon>IRL clade</taxon>
        <taxon>Trifolieae</taxon>
        <taxon>Trifolium</taxon>
    </lineage>
</organism>
<accession>A0A392UIV5</accession>
<name>A0A392UIV5_9FABA</name>
<evidence type="ECO:0000256" key="1">
    <source>
        <dbReference type="SAM" id="MobiDB-lite"/>
    </source>
</evidence>
<keyword evidence="3" id="KW-1185">Reference proteome</keyword>